<dbReference type="InterPro" id="IPR001024">
    <property type="entry name" value="PLAT/LH2_dom"/>
</dbReference>
<keyword evidence="19" id="KW-1185">Reference proteome</keyword>
<dbReference type="SUPFAM" id="SSF49723">
    <property type="entry name" value="Lipase/lipooxygenase domain (PLAT/LH2 domain)"/>
    <property type="match status" value="2"/>
</dbReference>
<dbReference type="InterPro" id="IPR001246">
    <property type="entry name" value="LipOase_plant"/>
</dbReference>
<dbReference type="Pfam" id="PF01477">
    <property type="entry name" value="PLAT"/>
    <property type="match status" value="2"/>
</dbReference>
<keyword evidence="9 13" id="KW-0408">Iron</keyword>
<dbReference type="Gene3D" id="3.10.450.60">
    <property type="match status" value="2"/>
</dbReference>
<feature type="compositionally biased region" description="Basic residues" evidence="15">
    <location>
        <begin position="270"/>
        <end position="279"/>
    </location>
</feature>
<evidence type="ECO:0000256" key="1">
    <source>
        <dbReference type="ARBA" id="ARBA00001962"/>
    </source>
</evidence>
<dbReference type="PROSITE" id="PS50095">
    <property type="entry name" value="PLAT"/>
    <property type="match status" value="2"/>
</dbReference>
<evidence type="ECO:0000256" key="10">
    <source>
        <dbReference type="ARBA" id="ARBA00023098"/>
    </source>
</evidence>
<dbReference type="InterPro" id="IPR013819">
    <property type="entry name" value="LipOase_C"/>
</dbReference>
<dbReference type="Proteomes" id="UP000657918">
    <property type="component" value="Unassembled WGS sequence"/>
</dbReference>
<comment type="caution">
    <text evidence="12">Lacks conserved residue(s) required for the propagation of feature annotation.</text>
</comment>
<keyword evidence="7 13" id="KW-0223">Dioxygenase</keyword>
<dbReference type="GO" id="GO:0034440">
    <property type="term" value="P:lipid oxidation"/>
    <property type="evidence" value="ECO:0007669"/>
    <property type="project" value="InterPro"/>
</dbReference>
<evidence type="ECO:0000259" key="16">
    <source>
        <dbReference type="PROSITE" id="PS50095"/>
    </source>
</evidence>
<keyword evidence="11 14" id="KW-0275">Fatty acid biosynthesis</keyword>
<evidence type="ECO:0000256" key="7">
    <source>
        <dbReference type="ARBA" id="ARBA00022964"/>
    </source>
</evidence>
<dbReference type="PRINTS" id="PR00087">
    <property type="entry name" value="LIPOXYGENASE"/>
</dbReference>
<dbReference type="InterPro" id="IPR027433">
    <property type="entry name" value="Lipoxygenase_dom_3"/>
</dbReference>
<name>A0A835N942_9ROSI</name>
<dbReference type="InterPro" id="IPR042057">
    <property type="entry name" value="Lipoxy_PLAT/LH2"/>
</dbReference>
<dbReference type="Gene3D" id="1.20.245.10">
    <property type="entry name" value="Lipoxygenase-1, Domain 5"/>
    <property type="match status" value="3"/>
</dbReference>
<dbReference type="PROSITE" id="PS00081">
    <property type="entry name" value="LIPOXYGENASE_2"/>
    <property type="match status" value="2"/>
</dbReference>
<dbReference type="SMART" id="SM00308">
    <property type="entry name" value="LH2"/>
    <property type="match status" value="2"/>
</dbReference>
<dbReference type="PROSITE" id="PS00711">
    <property type="entry name" value="LIPOXYGENASE_1"/>
    <property type="match status" value="1"/>
</dbReference>
<evidence type="ECO:0000313" key="19">
    <source>
        <dbReference type="Proteomes" id="UP000657918"/>
    </source>
</evidence>
<evidence type="ECO:0000256" key="6">
    <source>
        <dbReference type="ARBA" id="ARBA00022832"/>
    </source>
</evidence>
<evidence type="ECO:0000256" key="14">
    <source>
        <dbReference type="RuleBase" id="RU003975"/>
    </source>
</evidence>
<dbReference type="InterPro" id="IPR020833">
    <property type="entry name" value="LipOase_Fe_BS"/>
</dbReference>
<evidence type="ECO:0000256" key="9">
    <source>
        <dbReference type="ARBA" id="ARBA00023004"/>
    </source>
</evidence>
<organism evidence="18 19">
    <name type="scientific">Salix dunnii</name>
    <dbReference type="NCBI Taxonomy" id="1413687"/>
    <lineage>
        <taxon>Eukaryota</taxon>
        <taxon>Viridiplantae</taxon>
        <taxon>Streptophyta</taxon>
        <taxon>Embryophyta</taxon>
        <taxon>Tracheophyta</taxon>
        <taxon>Spermatophyta</taxon>
        <taxon>Magnoliopsida</taxon>
        <taxon>eudicotyledons</taxon>
        <taxon>Gunneridae</taxon>
        <taxon>Pentapetalae</taxon>
        <taxon>rosids</taxon>
        <taxon>fabids</taxon>
        <taxon>Malpighiales</taxon>
        <taxon>Salicaceae</taxon>
        <taxon>Saliceae</taxon>
        <taxon>Salix</taxon>
    </lineage>
</organism>
<dbReference type="GO" id="GO:0046872">
    <property type="term" value="F:metal ion binding"/>
    <property type="evidence" value="ECO:0007669"/>
    <property type="project" value="UniProtKB-UniRule"/>
</dbReference>
<feature type="domain" description="PLAT" evidence="16">
    <location>
        <begin position="82"/>
        <end position="203"/>
    </location>
</feature>
<dbReference type="EC" id="1.13.11.-" evidence="14"/>
<dbReference type="UniPathway" id="UPA00382"/>
<reference evidence="18 19" key="1">
    <citation type="submission" date="2020-10" db="EMBL/GenBank/DDBJ databases">
        <title>Plant Genome Project.</title>
        <authorList>
            <person name="Zhang R.-G."/>
        </authorList>
    </citation>
    <scope>NUCLEOTIDE SEQUENCE [LARGE SCALE GENOMIC DNA]</scope>
    <source>
        <strain evidence="18">FAFU-HL-1</strain>
        <tissue evidence="18">Leaf</tissue>
    </source>
</reference>
<keyword evidence="10" id="KW-0443">Lipid metabolism</keyword>
<dbReference type="EMBL" id="JADGMS010000001">
    <property type="protein sequence ID" value="KAF9688662.1"/>
    <property type="molecule type" value="Genomic_DNA"/>
</dbReference>
<dbReference type="GO" id="GO:0016702">
    <property type="term" value="F:oxidoreductase activity, acting on single donors with incorporation of molecular oxygen, incorporation of two atoms of oxygen"/>
    <property type="evidence" value="ECO:0007669"/>
    <property type="project" value="InterPro"/>
</dbReference>
<dbReference type="PANTHER" id="PTHR11771">
    <property type="entry name" value="LIPOXYGENASE"/>
    <property type="match status" value="1"/>
</dbReference>
<comment type="pathway">
    <text evidence="14">Lipid metabolism; oxylipin biosynthesis.</text>
</comment>
<dbReference type="InterPro" id="IPR000907">
    <property type="entry name" value="LipOase"/>
</dbReference>
<evidence type="ECO:0000256" key="12">
    <source>
        <dbReference type="PROSITE-ProRule" id="PRU00152"/>
    </source>
</evidence>
<keyword evidence="4 13" id="KW-0479">Metal-binding</keyword>
<evidence type="ECO:0000313" key="18">
    <source>
        <dbReference type="EMBL" id="KAF9688662.1"/>
    </source>
</evidence>
<dbReference type="SUPFAM" id="SSF48484">
    <property type="entry name" value="Lipoxigenase"/>
    <property type="match status" value="3"/>
</dbReference>
<feature type="domain" description="Lipoxygenase" evidence="17">
    <location>
        <begin position="1196"/>
        <end position="1866"/>
    </location>
</feature>
<evidence type="ECO:0000256" key="3">
    <source>
        <dbReference type="ARBA" id="ARBA00022516"/>
    </source>
</evidence>
<protein>
    <recommendedName>
        <fullName evidence="14">Lipoxygenase</fullName>
        <ecNumber evidence="14">1.13.11.-</ecNumber>
    </recommendedName>
</protein>
<dbReference type="FunFam" id="1.20.245.10:FF:000002">
    <property type="entry name" value="Lipoxygenase"/>
    <property type="match status" value="2"/>
</dbReference>
<dbReference type="Gene3D" id="4.10.375.10">
    <property type="entry name" value="Lipoxygenase-1, Domain 2"/>
    <property type="match status" value="2"/>
</dbReference>
<comment type="cofactor">
    <cofactor evidence="1 13">
        <name>Fe cation</name>
        <dbReference type="ChEBI" id="CHEBI:24875"/>
    </cofactor>
</comment>
<evidence type="ECO:0000256" key="4">
    <source>
        <dbReference type="ARBA" id="ARBA00022723"/>
    </source>
</evidence>
<dbReference type="OrthoDB" id="407298at2759"/>
<feature type="domain" description="PLAT" evidence="16">
    <location>
        <begin position="1072"/>
        <end position="1193"/>
    </location>
</feature>
<accession>A0A835N942</accession>
<feature type="domain" description="Lipoxygenase" evidence="17">
    <location>
        <begin position="893"/>
        <end position="987"/>
    </location>
</feature>
<dbReference type="GO" id="GO:0006633">
    <property type="term" value="P:fatty acid biosynthetic process"/>
    <property type="evidence" value="ECO:0007669"/>
    <property type="project" value="UniProtKB-KW"/>
</dbReference>
<evidence type="ECO:0000256" key="8">
    <source>
        <dbReference type="ARBA" id="ARBA00023002"/>
    </source>
</evidence>
<evidence type="ECO:0000256" key="13">
    <source>
        <dbReference type="RuleBase" id="RU003974"/>
    </source>
</evidence>
<dbReference type="CDD" id="cd01751">
    <property type="entry name" value="PLAT_LH2"/>
    <property type="match status" value="1"/>
</dbReference>
<keyword evidence="6" id="KW-0276">Fatty acid metabolism</keyword>
<gene>
    <name evidence="18" type="ORF">SADUNF_Sadunf01G0011500</name>
</gene>
<evidence type="ECO:0000256" key="11">
    <source>
        <dbReference type="ARBA" id="ARBA00023160"/>
    </source>
</evidence>
<comment type="function">
    <text evidence="14">Plant lipoxygenase may be involved in a number of diverse aspects of plant physiology including growth and development, pest resistance, and senescence or responses to wounding.</text>
</comment>
<dbReference type="InterPro" id="IPR036226">
    <property type="entry name" value="LipOase_C_sf"/>
</dbReference>
<dbReference type="Pfam" id="PF00305">
    <property type="entry name" value="Lipoxygenase"/>
    <property type="match status" value="3"/>
</dbReference>
<evidence type="ECO:0000256" key="2">
    <source>
        <dbReference type="ARBA" id="ARBA00009419"/>
    </source>
</evidence>
<dbReference type="InterPro" id="IPR036392">
    <property type="entry name" value="PLAT/LH2_dom_sf"/>
</dbReference>
<dbReference type="Gene3D" id="4.10.372.10">
    <property type="entry name" value="Lipoxygenase-1, Domain 3"/>
    <property type="match status" value="2"/>
</dbReference>
<comment type="similarity">
    <text evidence="2 13">Belongs to the lipoxygenase family.</text>
</comment>
<feature type="compositionally biased region" description="Basic and acidic residues" evidence="15">
    <location>
        <begin position="280"/>
        <end position="297"/>
    </location>
</feature>
<dbReference type="Gene3D" id="2.60.60.20">
    <property type="entry name" value="PLAT/LH2 domain"/>
    <property type="match status" value="2"/>
</dbReference>
<keyword evidence="5 14" id="KW-0925">Oxylipin biosynthesis</keyword>
<evidence type="ECO:0000256" key="5">
    <source>
        <dbReference type="ARBA" id="ARBA00022767"/>
    </source>
</evidence>
<comment type="caution">
    <text evidence="18">The sequence shown here is derived from an EMBL/GenBank/DDBJ whole genome shotgun (WGS) entry which is preliminary data.</text>
</comment>
<proteinExistence type="inferred from homology"/>
<sequence>MLKPQVYHQQSNPTRTILQLTEQFIPGNGQANSFYFKMRPKTQKHSKASLKPRSSTAIARLSQGTKIKVKAIVNMQRNVGGVLTSLGIDQGLNGIQDMLGETFLLELISVDLDSESELEKQTIKGYAHRKLKQPNGYVKYEADFEVPPDFGEVGAISVENGYHTEVFLQGIVLNGLRQGNINVACGSWIHPKYKNKRKRVFFTNKSYLPSQTPSGLRRLRKEELIILRGNGLGERQAGDRIYDYDVYNDIGDPDKSSELARPVLGGKKLPYPRRCRTGRPRSEIDPSSETRKGDFYLPRDEVSPDVKQIKFYAKTLASLIQALVPSIGNGITSADHGFEYFTSIESLFDEKLELPPHGSWKTLLPQLFKAISMDNGEDVLRFEMPTTMKRDKFCWFRDGEFGRQTLAGVNPYSIKLVMEWPIKSKLEPEIYGPPESMITAELIEAQIGGLIKVHEAINQRKLFILDYHDLLLPFVSKVREIEGTTLYGSRTLFFLTPEGTLRPLVIELTRPPTDGNPKWRQVFTPCDHSTGFWLWMLAKAHVLAHDSGYHQLVSHWLRTHCVVEPYIIATNRQLSVMHPVFRLLRPHIRNTMATNAVARQSLINAGGTIESSFSPGKYSMEICSVAYDELWRFDHEALPNDLISRGMAFEDPTAPHGLKLTIEDYPFANDGLILWDAIKQWVSDYVHHYYPDPSVVACDEELQAWWTEIRTVGHADKKDEPWWPELKTPHNLIDILTTIIWVASAHHAAVNFGQYTYAGYFPNRPTIARKKMPTEDATNEDWNRFLEKPEAVLLETYPSKLQATTIIAALYVLSYHSTFEEYIGEHIEAAWADDPIIKTAFEKFNGRLKELEEIINERNANPELKNRNGAGIVPYELLKPFSKPGTYPSKLKATTVIAALYVLSYHSPFEEYIGEHIEAAWADDPIIKTAFEKFNGRLKGSEEIINERNANPELKNRNGAGVVPYELLKPFSKPGVTGKGVPYKGLQKLLPAMLKPQFYQQSNPTRTLLRLTKQFIPGYHHASFHFNSRSKAQKHIKDSFKPRSSKAIASLSQDTKIKVKAILKVKRNVGGLLTSLWIDQGLNDIQDLLGKTILLELISVELDPKRGLEKPTIEGYARRRLSQANEYVKYEADFEVPPDFGEVGAVFVENGYHTELFLQEIVLNGLPQGNINVTCGSWIHSKDKDKRKRIFFTNKAYIPSQTPSGLRRLRQEELIILRGNGLGERQAGDRIYDYDVYNDIGDPDKSSELARPVLGGKKFPYPRRCRTGRPRSEIDPSSETRKGDFYLPRDEISAEVKQIKFYTNTLASLIQALVPSIRNAITSADHGFEYFTSIESLFDEELELSPLLKEGLWKTLLPQLFKAISMDNGEDVLRFEMPETMKRDKFCWFKDGEFGRQTLAGLNPYSIKLVMEWPLKSKLDPEIYGPPESMLTAELIEAQIGGIIQVHDAIKQKKLFILDYHDLLLPFVSKVRELEGTTLYGSRTLFFLTPDGALRPLAIELTRPPIDGKTQWKQVYGFGYWPKHTLRTHCVTEPYIIATNRQLSVMHPIFRLLHPHFRNTMEMNALARESLINAGGTIESSFSPGKYAMEICSFAYDKLWRFDLEALPYDLIRRGMAVEDPTAPHGLKLTIEDYPFANDGLILWDAIKQWVSDYVHHYYPDPSVVACDEELQAWWTEIRTVGHADKKDEPWWPELKTPHNLIDILTTMIWVASAHHAAVNFGQYTYAGYFPNRPTIARIKMPTEDPTDEDWNRFLEKPEAVLLETYPSKLQATTVIAALYLLSYHSPYEEYIGEHIEAAWADDPIIKTAFEKFSGRMKELEEIINDRNANPELKNRNGAGIVPYELLKPFSKPGVTGKGVPYSISN</sequence>
<evidence type="ECO:0000259" key="17">
    <source>
        <dbReference type="PROSITE" id="PS51393"/>
    </source>
</evidence>
<evidence type="ECO:0000256" key="15">
    <source>
        <dbReference type="SAM" id="MobiDB-lite"/>
    </source>
</evidence>
<dbReference type="InterPro" id="IPR020834">
    <property type="entry name" value="LipOase_CS"/>
</dbReference>
<keyword evidence="3 14" id="KW-0444">Lipid biosynthesis</keyword>
<keyword evidence="8 13" id="KW-0560">Oxidoreductase</keyword>
<feature type="region of interest" description="Disordered" evidence="15">
    <location>
        <begin position="270"/>
        <end position="297"/>
    </location>
</feature>
<feature type="domain" description="Lipoxygenase" evidence="17">
    <location>
        <begin position="206"/>
        <end position="897"/>
    </location>
</feature>
<dbReference type="PRINTS" id="PR00468">
    <property type="entry name" value="PLTLPOXGNASE"/>
</dbReference>
<dbReference type="PROSITE" id="PS51393">
    <property type="entry name" value="LIPOXYGENASE_3"/>
    <property type="match status" value="3"/>
</dbReference>
<dbReference type="GO" id="GO:0031408">
    <property type="term" value="P:oxylipin biosynthetic process"/>
    <property type="evidence" value="ECO:0007669"/>
    <property type="project" value="UniProtKB-UniRule"/>
</dbReference>